<accession>A0ABN9KNY6</accession>
<sequence length="366" mass="44418">MERIRIHREKMERIRIRREKMERIRIRREKMERIRIHCEKMERIRIHCEKMERIRIHCEKMERIRIHCEKTERIRIHCEKMGENQNTLYQPCHLSTNQKPQGVLSLITSKAKHLNTRYERFLERKFPNFYILYSTFMKGLRMLLMDGKEVRQIRGKMTSQGLQYHQLPYREMEKLRQFRRDIIKATPVMIISIPPFANYLVFVLMYFFPRQLLIRYFWTPKQQEEFLEIYHNKRKDVYEDVLDSLLESLNSLPEQTLQDQIRQVVAQVQQGIHPKVTDIEEVRAAFSGPPLCLKSLHVQQMRALSRLMFLTPHLPAFFLQRRLRSHIFEIHHLDSALLQCGVRELSDEEIKKVRCEITDINSSIVH</sequence>
<dbReference type="InterPro" id="IPR044202">
    <property type="entry name" value="LETM1/MDM38-like"/>
</dbReference>
<feature type="domain" description="Letm1 RBD" evidence="8">
    <location>
        <begin position="167"/>
        <end position="353"/>
    </location>
</feature>
<protein>
    <recommendedName>
        <fullName evidence="8">Letm1 RBD domain-containing protein</fullName>
    </recommendedName>
</protein>
<name>A0ABN9KNY6_9NEOB</name>
<organism evidence="9 10">
    <name type="scientific">Ranitomeya imitator</name>
    <name type="common">mimic poison frog</name>
    <dbReference type="NCBI Taxonomy" id="111125"/>
    <lineage>
        <taxon>Eukaryota</taxon>
        <taxon>Metazoa</taxon>
        <taxon>Chordata</taxon>
        <taxon>Craniata</taxon>
        <taxon>Vertebrata</taxon>
        <taxon>Euteleostomi</taxon>
        <taxon>Amphibia</taxon>
        <taxon>Batrachia</taxon>
        <taxon>Anura</taxon>
        <taxon>Neobatrachia</taxon>
        <taxon>Hyloidea</taxon>
        <taxon>Dendrobatidae</taxon>
        <taxon>Dendrobatinae</taxon>
        <taxon>Ranitomeya</taxon>
    </lineage>
</organism>
<dbReference type="PANTHER" id="PTHR14009">
    <property type="entry name" value="LEUCINE ZIPPER-EF-HAND CONTAINING TRANSMEMBRANE PROTEIN"/>
    <property type="match status" value="1"/>
</dbReference>
<keyword evidence="5" id="KW-0496">Mitochondrion</keyword>
<gene>
    <name evidence="9" type="ORF">RIMI_LOCUS460157</name>
</gene>
<proteinExistence type="predicted"/>
<feature type="transmembrane region" description="Helical" evidence="7">
    <location>
        <begin position="182"/>
        <end position="208"/>
    </location>
</feature>
<keyword evidence="6 7" id="KW-0472">Membrane</keyword>
<evidence type="ECO:0000256" key="6">
    <source>
        <dbReference type="ARBA" id="ARBA00023136"/>
    </source>
</evidence>
<evidence type="ECO:0000256" key="1">
    <source>
        <dbReference type="ARBA" id="ARBA00004434"/>
    </source>
</evidence>
<evidence type="ECO:0000313" key="10">
    <source>
        <dbReference type="Proteomes" id="UP001176940"/>
    </source>
</evidence>
<dbReference type="Proteomes" id="UP001176940">
    <property type="component" value="Unassembled WGS sequence"/>
</dbReference>
<dbReference type="EMBL" id="CAUEEQ010000547">
    <property type="protein sequence ID" value="CAJ0917221.1"/>
    <property type="molecule type" value="Genomic_DNA"/>
</dbReference>
<evidence type="ECO:0000259" key="8">
    <source>
        <dbReference type="Pfam" id="PF07766"/>
    </source>
</evidence>
<evidence type="ECO:0000256" key="2">
    <source>
        <dbReference type="ARBA" id="ARBA00022692"/>
    </source>
</evidence>
<comment type="subcellular location">
    <subcellularLocation>
        <location evidence="1">Mitochondrion inner membrane</location>
        <topology evidence="1">Single-pass membrane protein</topology>
    </subcellularLocation>
</comment>
<dbReference type="PANTHER" id="PTHR14009:SF13">
    <property type="entry name" value="LETM1 DOMAIN-CONTAINING PROTEIN 1"/>
    <property type="match status" value="1"/>
</dbReference>
<evidence type="ECO:0000256" key="7">
    <source>
        <dbReference type="SAM" id="Phobius"/>
    </source>
</evidence>
<evidence type="ECO:0000256" key="3">
    <source>
        <dbReference type="ARBA" id="ARBA00022792"/>
    </source>
</evidence>
<keyword evidence="4 7" id="KW-1133">Transmembrane helix</keyword>
<keyword evidence="2 7" id="KW-0812">Transmembrane</keyword>
<evidence type="ECO:0000256" key="4">
    <source>
        <dbReference type="ARBA" id="ARBA00022989"/>
    </source>
</evidence>
<keyword evidence="3" id="KW-0999">Mitochondrion inner membrane</keyword>
<evidence type="ECO:0000313" key="9">
    <source>
        <dbReference type="EMBL" id="CAJ0917221.1"/>
    </source>
</evidence>
<dbReference type="InterPro" id="IPR033122">
    <property type="entry name" value="LETM1-like_RBD"/>
</dbReference>
<keyword evidence="10" id="KW-1185">Reference proteome</keyword>
<evidence type="ECO:0000256" key="5">
    <source>
        <dbReference type="ARBA" id="ARBA00023128"/>
    </source>
</evidence>
<reference evidence="9" key="1">
    <citation type="submission" date="2023-07" db="EMBL/GenBank/DDBJ databases">
        <authorList>
            <person name="Stuckert A."/>
        </authorList>
    </citation>
    <scope>NUCLEOTIDE SEQUENCE</scope>
</reference>
<comment type="caution">
    <text evidence="9">The sequence shown here is derived from an EMBL/GenBank/DDBJ whole genome shotgun (WGS) entry which is preliminary data.</text>
</comment>
<dbReference type="Pfam" id="PF07766">
    <property type="entry name" value="LETM1_RBD"/>
    <property type="match status" value="1"/>
</dbReference>